<protein>
    <recommendedName>
        <fullName evidence="3">WIBG Mago-binding domain-containing protein</fullName>
    </recommendedName>
</protein>
<feature type="region of interest" description="Disordered" evidence="2">
    <location>
        <begin position="93"/>
        <end position="156"/>
    </location>
</feature>
<evidence type="ECO:0000256" key="1">
    <source>
        <dbReference type="SAM" id="Coils"/>
    </source>
</evidence>
<evidence type="ECO:0000259" key="3">
    <source>
        <dbReference type="SMART" id="SM01273"/>
    </source>
</evidence>
<organism evidence="4 5">
    <name type="scientific">Clitoria ternatea</name>
    <name type="common">Butterfly pea</name>
    <dbReference type="NCBI Taxonomy" id="43366"/>
    <lineage>
        <taxon>Eukaryota</taxon>
        <taxon>Viridiplantae</taxon>
        <taxon>Streptophyta</taxon>
        <taxon>Embryophyta</taxon>
        <taxon>Tracheophyta</taxon>
        <taxon>Spermatophyta</taxon>
        <taxon>Magnoliopsida</taxon>
        <taxon>eudicotyledons</taxon>
        <taxon>Gunneridae</taxon>
        <taxon>Pentapetalae</taxon>
        <taxon>rosids</taxon>
        <taxon>fabids</taxon>
        <taxon>Fabales</taxon>
        <taxon>Fabaceae</taxon>
        <taxon>Papilionoideae</taxon>
        <taxon>50 kb inversion clade</taxon>
        <taxon>NPAAA clade</taxon>
        <taxon>indigoferoid/millettioid clade</taxon>
        <taxon>Phaseoleae</taxon>
        <taxon>Clitoria</taxon>
    </lineage>
</organism>
<dbReference type="SMART" id="SM01273">
    <property type="entry name" value="Mago-bind"/>
    <property type="match status" value="1"/>
</dbReference>
<dbReference type="EMBL" id="JAYKXN010000001">
    <property type="protein sequence ID" value="KAK7318719.1"/>
    <property type="molecule type" value="Genomic_DNA"/>
</dbReference>
<evidence type="ECO:0000313" key="4">
    <source>
        <dbReference type="EMBL" id="KAK7318719.1"/>
    </source>
</evidence>
<feature type="compositionally biased region" description="Polar residues" evidence="2">
    <location>
        <begin position="110"/>
        <end position="122"/>
    </location>
</feature>
<evidence type="ECO:0000256" key="2">
    <source>
        <dbReference type="SAM" id="MobiDB-lite"/>
    </source>
</evidence>
<comment type="caution">
    <text evidence="4">The sequence shown here is derived from an EMBL/GenBank/DDBJ whole genome shotgun (WGS) entry which is preliminary data.</text>
</comment>
<dbReference type="PANTHER" id="PTHR22959:SF0">
    <property type="entry name" value="PARTNER OF Y14 AND MAGO"/>
    <property type="match status" value="1"/>
</dbReference>
<dbReference type="AlphaFoldDB" id="A0AAN9KK78"/>
<accession>A0AAN9KK78</accession>
<dbReference type="Pfam" id="PF09282">
    <property type="entry name" value="Mago-bind"/>
    <property type="match status" value="1"/>
</dbReference>
<feature type="compositionally biased region" description="Polar residues" evidence="2">
    <location>
        <begin position="138"/>
        <end position="150"/>
    </location>
</feature>
<name>A0AAN9KK78_CLITE</name>
<gene>
    <name evidence="4" type="ORF">RJT34_03425</name>
</gene>
<keyword evidence="5" id="KW-1185">Reference proteome</keyword>
<dbReference type="InterPro" id="IPR036348">
    <property type="entry name" value="WIBG_N_sf"/>
</dbReference>
<feature type="coiled-coil region" evidence="1">
    <location>
        <begin position="181"/>
        <end position="241"/>
    </location>
</feature>
<keyword evidence="1" id="KW-0175">Coiled coil</keyword>
<dbReference type="GO" id="GO:0005737">
    <property type="term" value="C:cytoplasm"/>
    <property type="evidence" value="ECO:0007669"/>
    <property type="project" value="TreeGrafter"/>
</dbReference>
<evidence type="ECO:0000313" key="5">
    <source>
        <dbReference type="Proteomes" id="UP001359559"/>
    </source>
</evidence>
<proteinExistence type="predicted"/>
<dbReference type="InterPro" id="IPR015362">
    <property type="entry name" value="WIBG_mago-bd"/>
</dbReference>
<feature type="domain" description="WIBG Mago-binding" evidence="3">
    <location>
        <begin position="19"/>
        <end position="45"/>
    </location>
</feature>
<dbReference type="GO" id="GO:0003723">
    <property type="term" value="F:RNA binding"/>
    <property type="evidence" value="ECO:0007669"/>
    <property type="project" value="TreeGrafter"/>
</dbReference>
<reference evidence="4 5" key="1">
    <citation type="submission" date="2024-01" db="EMBL/GenBank/DDBJ databases">
        <title>The genomes of 5 underutilized Papilionoideae crops provide insights into root nodulation and disease resistance.</title>
        <authorList>
            <person name="Yuan L."/>
        </authorList>
    </citation>
    <scope>NUCLEOTIDE SEQUENCE [LARGE SCALE GENOMIC DNA]</scope>
    <source>
        <strain evidence="4">LY-2023</strain>
        <tissue evidence="4">Leaf</tissue>
    </source>
</reference>
<sequence length="245" mass="28670">MEDEEEKQMKEIMKKLKEGQRILKLPRRPDGTLRKPIRIRAGYVPQDEVPIYQCRGKILRQMQIQRQRQMQMQKQIQMQMQMQMRRQMQMQMQMASRSQVVAGPPCYSPSLHTTKPKTNSVERNPLQGAEEKEKNVSEDSTQQDTVPVDNSESVSSISSRISDIALTSDSVQDFAPIDPTRKDINKRIRALRKKIRHTEALQQKTAERDLNPDQLEKLAKLEDFRRELKLVEDEKAKQQNNKESN</sequence>
<dbReference type="Proteomes" id="UP001359559">
    <property type="component" value="Unassembled WGS sequence"/>
</dbReference>
<dbReference type="InterPro" id="IPR039333">
    <property type="entry name" value="PYM1"/>
</dbReference>
<dbReference type="GO" id="GO:1903259">
    <property type="term" value="P:exon-exon junction complex disassembly"/>
    <property type="evidence" value="ECO:0007669"/>
    <property type="project" value="InterPro"/>
</dbReference>
<dbReference type="SUPFAM" id="SSF101931">
    <property type="entry name" value="Pym (Within the bgcn gene intron protein, WIBG), N-terminal domain"/>
    <property type="match status" value="1"/>
</dbReference>
<dbReference type="GO" id="GO:0035145">
    <property type="term" value="C:exon-exon junction complex"/>
    <property type="evidence" value="ECO:0007669"/>
    <property type="project" value="TreeGrafter"/>
</dbReference>
<dbReference type="PANTHER" id="PTHR22959">
    <property type="entry name" value="PYM PROTEIN"/>
    <property type="match status" value="1"/>
</dbReference>